<evidence type="ECO:0000313" key="2">
    <source>
        <dbReference type="EMBL" id="THH14852.1"/>
    </source>
</evidence>
<keyword evidence="3" id="KW-1185">Reference proteome</keyword>
<proteinExistence type="predicted"/>
<dbReference type="AlphaFoldDB" id="A0A4S4LR62"/>
<feature type="region of interest" description="Disordered" evidence="1">
    <location>
        <begin position="179"/>
        <end position="203"/>
    </location>
</feature>
<dbReference type="EMBL" id="SGPL01000245">
    <property type="protein sequence ID" value="THH14852.1"/>
    <property type="molecule type" value="Genomic_DNA"/>
</dbReference>
<gene>
    <name evidence="2" type="ORF">EW146_g5536</name>
</gene>
<comment type="caution">
    <text evidence="2">The sequence shown here is derived from an EMBL/GenBank/DDBJ whole genome shotgun (WGS) entry which is preliminary data.</text>
</comment>
<name>A0A4S4LR62_9AGAM</name>
<sequence>MRTFTHPSDLIALDHGCDGFMKCEVVHMAPTFTLADRQCVSARMQRKRARANLQLLPAISIHHTAQHPSVSDDIDQAADPQPKKHIFPQEFQLVCLTEPQGLCAHPYDQIQQTPAPGYREARDQQWDEEEIPQEVLHTKRTFIKTGTRMRVYCGLIEHEITYLRRANLVENHKNHCLHEPRKDEVVPSPPEHQAGAQGQDHLR</sequence>
<organism evidence="2 3">
    <name type="scientific">Bondarzewia mesenterica</name>
    <dbReference type="NCBI Taxonomy" id="1095465"/>
    <lineage>
        <taxon>Eukaryota</taxon>
        <taxon>Fungi</taxon>
        <taxon>Dikarya</taxon>
        <taxon>Basidiomycota</taxon>
        <taxon>Agaricomycotina</taxon>
        <taxon>Agaricomycetes</taxon>
        <taxon>Russulales</taxon>
        <taxon>Bondarzewiaceae</taxon>
        <taxon>Bondarzewia</taxon>
    </lineage>
</organism>
<evidence type="ECO:0000313" key="3">
    <source>
        <dbReference type="Proteomes" id="UP000310158"/>
    </source>
</evidence>
<reference evidence="2 3" key="1">
    <citation type="submission" date="2019-02" db="EMBL/GenBank/DDBJ databases">
        <title>Genome sequencing of the rare red list fungi Bondarzewia mesenterica.</title>
        <authorList>
            <person name="Buettner E."/>
            <person name="Kellner H."/>
        </authorList>
    </citation>
    <scope>NUCLEOTIDE SEQUENCE [LARGE SCALE GENOMIC DNA]</scope>
    <source>
        <strain evidence="2 3">DSM 108281</strain>
    </source>
</reference>
<accession>A0A4S4LR62</accession>
<protein>
    <submittedName>
        <fullName evidence="2">Uncharacterized protein</fullName>
    </submittedName>
</protein>
<evidence type="ECO:0000256" key="1">
    <source>
        <dbReference type="SAM" id="MobiDB-lite"/>
    </source>
</evidence>
<dbReference type="Proteomes" id="UP000310158">
    <property type="component" value="Unassembled WGS sequence"/>
</dbReference>